<accession>A0ABS2GSK0</accession>
<reference evidence="4 5" key="1">
    <citation type="journal article" date="2021" name="Sci. Rep.">
        <title>The distribution of antibiotic resistance genes in chicken gut microbiota commensals.</title>
        <authorList>
            <person name="Juricova H."/>
            <person name="Matiasovicova J."/>
            <person name="Kubasova T."/>
            <person name="Cejkova D."/>
            <person name="Rychlik I."/>
        </authorList>
    </citation>
    <scope>NUCLEOTIDE SEQUENCE [LARGE SCALE GENOMIC DNA]</scope>
    <source>
        <strain evidence="4 5">An562</strain>
    </source>
</reference>
<feature type="transmembrane region" description="Helical" evidence="2">
    <location>
        <begin position="7"/>
        <end position="29"/>
    </location>
</feature>
<name>A0ABS2GSK0_9BURK</name>
<evidence type="ECO:0000256" key="2">
    <source>
        <dbReference type="SAM" id="Phobius"/>
    </source>
</evidence>
<dbReference type="Pfam" id="PF05170">
    <property type="entry name" value="AsmA"/>
    <property type="match status" value="1"/>
</dbReference>
<evidence type="ECO:0000313" key="5">
    <source>
        <dbReference type="Proteomes" id="UP000777002"/>
    </source>
</evidence>
<keyword evidence="2" id="KW-0812">Transmembrane</keyword>
<feature type="compositionally biased region" description="Polar residues" evidence="1">
    <location>
        <begin position="455"/>
        <end position="470"/>
    </location>
</feature>
<sequence>MRILRTILWIVCVLVLLAIGSVVALYFLVTPESVQSRIQHSFNQTGMTIRTNELPTVRVLPTINISLPSAQLFDEQNRLVAFYRSAHFTVSPLWLAFGQVHIENLLIDGFSLQETDCPTPSSWLKNNISTQTALIDGVTINSVELNNSDISLKFEDKILKLQNLRATVGSPSPQMHAPVAFSSQAQLLPDSLLMDIEGAFTFDLNLASGQMALENLLLKATGTHQGRSFNTQLSSPLTQITAENVYAQTAQLNVGGDPSLGDISLTVAELNITKDALQAPDIYVQYKKGSGAQELAFELRSPIVFDRQQVLSTTDHIQGTLRLPGQTESIPVSGNAKVDWSNEKVQGELFARVHGAPMSLQGESAGFDHPAIKGDVVFGRLELNDFSVFNSLQKAQKTLPLLETDAAAIQSEQVQSEPSESTAVEPNEKPVANNVQTDNANPESDQVIDSESDSATDTNVATADPGTSETKANEPEAIAQNVNSEVSDTAVQNEGTPSVTTDEPTGGEADFSFLNLFDFEGSLVVGELKTGPVKLVQLKSDMSVQNGVLRLPKAQAVTYEGKTELDVQLNAQGHWSVRYSGESINLSSLLADTNGNSKMGGVMNIQANLYGDGFLQETLNGQIGFSVARAKIFGFNLDEAVKNLRAFKEPQQNSELFTQTDHIEGIATIHDGLANVERLQINFGSLRTQGSAKVTLDEQELTGQLTGSNLSGLKLTFNLGNQWYNPTVSLDVEKIRHDNHLIPKSEPAEPKSSSWDKLKNFFRDRF</sequence>
<protein>
    <submittedName>
        <fullName evidence="4">AsmA family protein</fullName>
    </submittedName>
</protein>
<evidence type="ECO:0000256" key="1">
    <source>
        <dbReference type="SAM" id="MobiDB-lite"/>
    </source>
</evidence>
<feature type="region of interest" description="Disordered" evidence="1">
    <location>
        <begin position="410"/>
        <end position="507"/>
    </location>
</feature>
<dbReference type="RefSeq" id="WP_205049417.1">
    <property type="nucleotide sequence ID" value="NZ_JACJKX010000001.1"/>
</dbReference>
<dbReference type="PANTHER" id="PTHR30441">
    <property type="entry name" value="DUF748 DOMAIN-CONTAINING PROTEIN"/>
    <property type="match status" value="1"/>
</dbReference>
<evidence type="ECO:0000313" key="4">
    <source>
        <dbReference type="EMBL" id="MBM6927828.1"/>
    </source>
</evidence>
<keyword evidence="5" id="KW-1185">Reference proteome</keyword>
<gene>
    <name evidence="4" type="ORF">H5985_00835</name>
</gene>
<dbReference type="InterPro" id="IPR052894">
    <property type="entry name" value="AsmA-related"/>
</dbReference>
<dbReference type="Proteomes" id="UP000777002">
    <property type="component" value="Unassembled WGS sequence"/>
</dbReference>
<feature type="compositionally biased region" description="Low complexity" evidence="1">
    <location>
        <begin position="410"/>
        <end position="421"/>
    </location>
</feature>
<comment type="caution">
    <text evidence="4">The sequence shown here is derived from an EMBL/GenBank/DDBJ whole genome shotgun (WGS) entry which is preliminary data.</text>
</comment>
<feature type="compositionally biased region" description="Polar residues" evidence="1">
    <location>
        <begin position="480"/>
        <end position="503"/>
    </location>
</feature>
<evidence type="ECO:0000259" key="3">
    <source>
        <dbReference type="Pfam" id="PF05170"/>
    </source>
</evidence>
<dbReference type="InterPro" id="IPR007844">
    <property type="entry name" value="AsmA"/>
</dbReference>
<keyword evidence="2" id="KW-0472">Membrane</keyword>
<feature type="domain" description="AsmA" evidence="3">
    <location>
        <begin position="470"/>
        <end position="647"/>
    </location>
</feature>
<dbReference type="PANTHER" id="PTHR30441:SF4">
    <property type="entry name" value="PROTEIN ASMA"/>
    <property type="match status" value="1"/>
</dbReference>
<dbReference type="EMBL" id="JACJKX010000001">
    <property type="protein sequence ID" value="MBM6927828.1"/>
    <property type="molecule type" value="Genomic_DNA"/>
</dbReference>
<feature type="compositionally biased region" description="Polar residues" evidence="1">
    <location>
        <begin position="433"/>
        <end position="445"/>
    </location>
</feature>
<organism evidence="4 5">
    <name type="scientific">Parasutterella secunda</name>
    <dbReference type="NCBI Taxonomy" id="626947"/>
    <lineage>
        <taxon>Bacteria</taxon>
        <taxon>Pseudomonadati</taxon>
        <taxon>Pseudomonadota</taxon>
        <taxon>Betaproteobacteria</taxon>
        <taxon>Burkholderiales</taxon>
        <taxon>Sutterellaceae</taxon>
        <taxon>Parasutterella</taxon>
    </lineage>
</organism>
<proteinExistence type="predicted"/>
<keyword evidence="2" id="KW-1133">Transmembrane helix</keyword>